<name>A0A0C3D4M9_9AGAM</name>
<reference evidence="1 2" key="1">
    <citation type="submission" date="2014-04" db="EMBL/GenBank/DDBJ databases">
        <authorList>
            <consortium name="DOE Joint Genome Institute"/>
            <person name="Kuo A."/>
            <person name="Kohler A."/>
            <person name="Nagy L.G."/>
            <person name="Floudas D."/>
            <person name="Copeland A."/>
            <person name="Barry K.W."/>
            <person name="Cichocki N."/>
            <person name="Veneault-Fourrey C."/>
            <person name="LaButti K."/>
            <person name="Lindquist E.A."/>
            <person name="Lipzen A."/>
            <person name="Lundell T."/>
            <person name="Morin E."/>
            <person name="Murat C."/>
            <person name="Sun H."/>
            <person name="Tunlid A."/>
            <person name="Henrissat B."/>
            <person name="Grigoriev I.V."/>
            <person name="Hibbett D.S."/>
            <person name="Martin F."/>
            <person name="Nordberg H.P."/>
            <person name="Cantor M.N."/>
            <person name="Hua S.X."/>
        </authorList>
    </citation>
    <scope>NUCLEOTIDE SEQUENCE [LARGE SCALE GENOMIC DNA]</scope>
    <source>
        <strain evidence="1 2">Foug A</strain>
    </source>
</reference>
<evidence type="ECO:0000313" key="2">
    <source>
        <dbReference type="Proteomes" id="UP000053989"/>
    </source>
</evidence>
<dbReference type="EMBL" id="KN822128">
    <property type="protein sequence ID" value="KIM55735.1"/>
    <property type="molecule type" value="Genomic_DNA"/>
</dbReference>
<dbReference type="InParanoid" id="A0A0C3D4M9"/>
<protein>
    <submittedName>
        <fullName evidence="1">Uncharacterized protein</fullName>
    </submittedName>
</protein>
<evidence type="ECO:0000313" key="1">
    <source>
        <dbReference type="EMBL" id="KIM55735.1"/>
    </source>
</evidence>
<dbReference type="HOGENOM" id="CLU_2689240_0_0_1"/>
<proteinExistence type="predicted"/>
<dbReference type="Proteomes" id="UP000053989">
    <property type="component" value="Unassembled WGS sequence"/>
</dbReference>
<dbReference type="AlphaFoldDB" id="A0A0C3D4M9"/>
<accession>A0A0C3D4M9</accession>
<gene>
    <name evidence="1" type="ORF">SCLCIDRAFT_1220903</name>
</gene>
<reference evidence="2" key="2">
    <citation type="submission" date="2015-01" db="EMBL/GenBank/DDBJ databases">
        <title>Evolutionary Origins and Diversification of the Mycorrhizal Mutualists.</title>
        <authorList>
            <consortium name="DOE Joint Genome Institute"/>
            <consortium name="Mycorrhizal Genomics Consortium"/>
            <person name="Kohler A."/>
            <person name="Kuo A."/>
            <person name="Nagy L.G."/>
            <person name="Floudas D."/>
            <person name="Copeland A."/>
            <person name="Barry K.W."/>
            <person name="Cichocki N."/>
            <person name="Veneault-Fourrey C."/>
            <person name="LaButti K."/>
            <person name="Lindquist E.A."/>
            <person name="Lipzen A."/>
            <person name="Lundell T."/>
            <person name="Morin E."/>
            <person name="Murat C."/>
            <person name="Riley R."/>
            <person name="Ohm R."/>
            <person name="Sun H."/>
            <person name="Tunlid A."/>
            <person name="Henrissat B."/>
            <person name="Grigoriev I.V."/>
            <person name="Hibbett D.S."/>
            <person name="Martin F."/>
        </authorList>
    </citation>
    <scope>NUCLEOTIDE SEQUENCE [LARGE SCALE GENOMIC DNA]</scope>
    <source>
        <strain evidence="2">Foug A</strain>
    </source>
</reference>
<keyword evidence="2" id="KW-1185">Reference proteome</keyword>
<sequence>MQIPGLVSNALRRMWRTALRTCQLQPPQYFIVSTPSEPSETGPKDGTRSRQLFRDTEITSGQSHIRLSSFTALV</sequence>
<organism evidence="1 2">
    <name type="scientific">Scleroderma citrinum Foug A</name>
    <dbReference type="NCBI Taxonomy" id="1036808"/>
    <lineage>
        <taxon>Eukaryota</taxon>
        <taxon>Fungi</taxon>
        <taxon>Dikarya</taxon>
        <taxon>Basidiomycota</taxon>
        <taxon>Agaricomycotina</taxon>
        <taxon>Agaricomycetes</taxon>
        <taxon>Agaricomycetidae</taxon>
        <taxon>Boletales</taxon>
        <taxon>Sclerodermatineae</taxon>
        <taxon>Sclerodermataceae</taxon>
        <taxon>Scleroderma</taxon>
    </lineage>
</organism>